<accession>A0A0F4Z4V3</accession>
<feature type="region of interest" description="Disordered" evidence="1">
    <location>
        <begin position="117"/>
        <end position="165"/>
    </location>
</feature>
<feature type="region of interest" description="Disordered" evidence="1">
    <location>
        <begin position="1"/>
        <end position="51"/>
    </location>
</feature>
<organism evidence="2 3">
    <name type="scientific">Rasamsonia emersonii (strain ATCC 16479 / CBS 393.64 / IMI 116815)</name>
    <dbReference type="NCBI Taxonomy" id="1408163"/>
    <lineage>
        <taxon>Eukaryota</taxon>
        <taxon>Fungi</taxon>
        <taxon>Dikarya</taxon>
        <taxon>Ascomycota</taxon>
        <taxon>Pezizomycotina</taxon>
        <taxon>Eurotiomycetes</taxon>
        <taxon>Eurotiomycetidae</taxon>
        <taxon>Eurotiales</taxon>
        <taxon>Trichocomaceae</taxon>
        <taxon>Rasamsonia</taxon>
    </lineage>
</organism>
<feature type="compositionally biased region" description="Basic and acidic residues" evidence="1">
    <location>
        <begin position="41"/>
        <end position="51"/>
    </location>
</feature>
<dbReference type="Proteomes" id="UP000053958">
    <property type="component" value="Unassembled WGS sequence"/>
</dbReference>
<evidence type="ECO:0000313" key="3">
    <source>
        <dbReference type="Proteomes" id="UP000053958"/>
    </source>
</evidence>
<evidence type="ECO:0000256" key="1">
    <source>
        <dbReference type="SAM" id="MobiDB-lite"/>
    </source>
</evidence>
<dbReference type="EMBL" id="LASV01000018">
    <property type="protein sequence ID" value="KKA25547.1"/>
    <property type="molecule type" value="Genomic_DNA"/>
</dbReference>
<feature type="compositionally biased region" description="Basic and acidic residues" evidence="1">
    <location>
        <begin position="138"/>
        <end position="149"/>
    </location>
</feature>
<comment type="caution">
    <text evidence="2">The sequence shown here is derived from an EMBL/GenBank/DDBJ whole genome shotgun (WGS) entry which is preliminary data.</text>
</comment>
<keyword evidence="3" id="KW-1185">Reference proteome</keyword>
<dbReference type="RefSeq" id="XP_013332159.1">
    <property type="nucleotide sequence ID" value="XM_013476705.1"/>
</dbReference>
<evidence type="ECO:0000313" key="2">
    <source>
        <dbReference type="EMBL" id="KKA25547.1"/>
    </source>
</evidence>
<dbReference type="AlphaFoldDB" id="A0A0F4Z4V3"/>
<reference evidence="2 3" key="1">
    <citation type="submission" date="2015-04" db="EMBL/GenBank/DDBJ databases">
        <authorList>
            <person name="Heijne W.H."/>
            <person name="Fedorova N.D."/>
            <person name="Nierman W.C."/>
            <person name="Vollebregt A.W."/>
            <person name="Zhao Z."/>
            <person name="Wu L."/>
            <person name="Kumar M."/>
            <person name="Stam H."/>
            <person name="van den Berg M.A."/>
            <person name="Pel H.J."/>
        </authorList>
    </citation>
    <scope>NUCLEOTIDE SEQUENCE [LARGE SCALE GENOMIC DNA]</scope>
    <source>
        <strain evidence="2 3">CBS 393.64</strain>
    </source>
</reference>
<dbReference type="GeneID" id="25312481"/>
<sequence length="276" mass="29368">MLHGSSPLGENVNTKALGAGVDTCPSHRATNAQAKRFNSGRRAEKGSQESRLKKAWEINIRAGVPGGSSLPSETLQAEVETASPAHIAQIRSLKCGPAPCQLQREAGGKLVRSLEEEAKLSRSGKRAQTSLAVGLSEGEEHPSDSRRDQQPLSHASNPPPRHHAAHAVDLSRSMACFSSTAADRGWRHASRLSGSLATGPRSISLSPLRVGPSAVHDSATTSSYWMGSELWTPPRIRSVARGVGRWASAYSSSEYSDGQAVRQPPSMSLVDVEIRG</sequence>
<gene>
    <name evidence="2" type="ORF">T310_0427</name>
</gene>
<name>A0A0F4Z4V3_RASE3</name>
<proteinExistence type="predicted"/>
<protein>
    <submittedName>
        <fullName evidence="2">Uncharacterized protein</fullName>
    </submittedName>
</protein>